<accession>A0A8T1V6X5</accession>
<feature type="domain" description="HTH myb-type" evidence="4">
    <location>
        <begin position="154"/>
        <end position="203"/>
    </location>
</feature>
<reference evidence="5" key="1">
    <citation type="submission" date="2021-02" db="EMBL/GenBank/DDBJ databases">
        <authorList>
            <person name="Palmer J.M."/>
        </authorList>
    </citation>
    <scope>NUCLEOTIDE SEQUENCE</scope>
    <source>
        <strain evidence="5">SCRP734</strain>
    </source>
</reference>
<evidence type="ECO:0000313" key="6">
    <source>
        <dbReference type="Proteomes" id="UP000694044"/>
    </source>
</evidence>
<gene>
    <name evidence="5" type="ORF">PHYPSEUDO_012803</name>
</gene>
<dbReference type="PROSITE" id="PS51294">
    <property type="entry name" value="HTH_MYB"/>
    <property type="match status" value="1"/>
</dbReference>
<dbReference type="AlphaFoldDB" id="A0A8T1V6X5"/>
<dbReference type="SMART" id="SM00717">
    <property type="entry name" value="SANT"/>
    <property type="match status" value="1"/>
</dbReference>
<dbReference type="PROSITE" id="PS50090">
    <property type="entry name" value="MYB_LIKE"/>
    <property type="match status" value="1"/>
</dbReference>
<organism evidence="5 6">
    <name type="scientific">Phytophthora pseudosyringae</name>
    <dbReference type="NCBI Taxonomy" id="221518"/>
    <lineage>
        <taxon>Eukaryota</taxon>
        <taxon>Sar</taxon>
        <taxon>Stramenopiles</taxon>
        <taxon>Oomycota</taxon>
        <taxon>Peronosporomycetes</taxon>
        <taxon>Peronosporales</taxon>
        <taxon>Peronosporaceae</taxon>
        <taxon>Phytophthora</taxon>
    </lineage>
</organism>
<feature type="domain" description="Myb-like" evidence="3">
    <location>
        <begin position="154"/>
        <end position="199"/>
    </location>
</feature>
<dbReference type="PANTHER" id="PTHR12802:SF155">
    <property type="entry name" value="DEUBIQUITINASE MYSM1"/>
    <property type="match status" value="1"/>
</dbReference>
<feature type="region of interest" description="Disordered" evidence="2">
    <location>
        <begin position="103"/>
        <end position="153"/>
    </location>
</feature>
<evidence type="ECO:0000259" key="4">
    <source>
        <dbReference type="PROSITE" id="PS51294"/>
    </source>
</evidence>
<feature type="region of interest" description="Disordered" evidence="2">
    <location>
        <begin position="19"/>
        <end position="49"/>
    </location>
</feature>
<dbReference type="Pfam" id="PF00249">
    <property type="entry name" value="Myb_DNA-binding"/>
    <property type="match status" value="1"/>
</dbReference>
<dbReference type="InterPro" id="IPR001005">
    <property type="entry name" value="SANT/Myb"/>
</dbReference>
<proteinExistence type="predicted"/>
<dbReference type="Proteomes" id="UP000694044">
    <property type="component" value="Unassembled WGS sequence"/>
</dbReference>
<evidence type="ECO:0008006" key="7">
    <source>
        <dbReference type="Google" id="ProtNLM"/>
    </source>
</evidence>
<evidence type="ECO:0000256" key="1">
    <source>
        <dbReference type="ARBA" id="ARBA00023242"/>
    </source>
</evidence>
<keyword evidence="6" id="KW-1185">Reference proteome</keyword>
<comment type="caution">
    <text evidence="5">The sequence shown here is derived from an EMBL/GenBank/DDBJ whole genome shotgun (WGS) entry which is preliminary data.</text>
</comment>
<dbReference type="OrthoDB" id="118550at2759"/>
<sequence length="337" mass="37422">MKRCFRPFSRFEARPPCASGKCTYERRRHGDATSKGQRPRSKQKAKAEYSRIRLGPSTYLARRNPVHLATTTLNSPPFSALSPLVSTMNAFNSPVRALSTRATAGAHDIEPKMHLRQSPTDSEADSDASSSYTDDEGSESSPRGLTSPNGMGTGVWSKEEHAKFLEAIKIYANGPWKLVAAYVGTRTVRQTMTHAQKYRQKAARRLRGLRTKQALMRMHFGHHVSEESLMEERLRSMGAAHSNNYHQFACEPIPMGYSFPQASMGLPPNPRKSCRPCAETLPSGESDASPWVFPSPPEEPAWLDAPMADVEEIDLLEDLTASPTLEDCATELLNLLF</sequence>
<evidence type="ECO:0000259" key="3">
    <source>
        <dbReference type="PROSITE" id="PS50090"/>
    </source>
</evidence>
<evidence type="ECO:0000313" key="5">
    <source>
        <dbReference type="EMBL" id="KAG7376745.1"/>
    </source>
</evidence>
<dbReference type="EMBL" id="JAGDFM010000629">
    <property type="protein sequence ID" value="KAG7376745.1"/>
    <property type="molecule type" value="Genomic_DNA"/>
</dbReference>
<dbReference type="CDD" id="cd00167">
    <property type="entry name" value="SANT"/>
    <property type="match status" value="1"/>
</dbReference>
<name>A0A8T1V6X5_9STRA</name>
<dbReference type="InterPro" id="IPR017930">
    <property type="entry name" value="Myb_dom"/>
</dbReference>
<dbReference type="PANTHER" id="PTHR12802">
    <property type="entry name" value="SWI/SNF COMPLEX-RELATED"/>
    <property type="match status" value="1"/>
</dbReference>
<keyword evidence="1" id="KW-0539">Nucleus</keyword>
<protein>
    <recommendedName>
        <fullName evidence="7">Myb-like DNA-binding protein</fullName>
    </recommendedName>
</protein>
<feature type="compositionally biased region" description="Basic and acidic residues" evidence="2">
    <location>
        <begin position="23"/>
        <end position="32"/>
    </location>
</feature>
<evidence type="ECO:0000256" key="2">
    <source>
        <dbReference type="SAM" id="MobiDB-lite"/>
    </source>
</evidence>
<feature type="compositionally biased region" description="Polar residues" evidence="2">
    <location>
        <begin position="139"/>
        <end position="150"/>
    </location>
</feature>